<keyword evidence="6" id="KW-0418">Kinase</keyword>
<dbReference type="SUPFAM" id="SSF47384">
    <property type="entry name" value="Homodimeric domain of signal transducing histidine kinase"/>
    <property type="match status" value="1"/>
</dbReference>
<feature type="domain" description="Histidine kinase" evidence="10">
    <location>
        <begin position="554"/>
        <end position="764"/>
    </location>
</feature>
<evidence type="ECO:0000256" key="3">
    <source>
        <dbReference type="ARBA" id="ARBA00022553"/>
    </source>
</evidence>
<keyword evidence="8" id="KW-0902">Two-component regulatory system</keyword>
<keyword evidence="3" id="KW-0597">Phosphoprotein</keyword>
<keyword evidence="4" id="KW-0808">Transferase</keyword>
<dbReference type="SMART" id="SM00065">
    <property type="entry name" value="GAF"/>
    <property type="match status" value="1"/>
</dbReference>
<evidence type="ECO:0000259" key="10">
    <source>
        <dbReference type="PROSITE" id="PS50109"/>
    </source>
</evidence>
<dbReference type="InterPro" id="IPR036097">
    <property type="entry name" value="HisK_dim/P_sf"/>
</dbReference>
<evidence type="ECO:0000256" key="7">
    <source>
        <dbReference type="ARBA" id="ARBA00022840"/>
    </source>
</evidence>
<dbReference type="EMBL" id="VJVV01000019">
    <property type="protein sequence ID" value="TRO78316.1"/>
    <property type="molecule type" value="Genomic_DNA"/>
</dbReference>
<keyword evidence="9" id="KW-0175">Coiled coil</keyword>
<keyword evidence="12" id="KW-1185">Reference proteome</keyword>
<dbReference type="Proteomes" id="UP000317155">
    <property type="component" value="Unassembled WGS sequence"/>
</dbReference>
<dbReference type="SUPFAM" id="SSF55781">
    <property type="entry name" value="GAF domain-like"/>
    <property type="match status" value="2"/>
</dbReference>
<protein>
    <recommendedName>
        <fullName evidence="2">histidine kinase</fullName>
        <ecNumber evidence="2">2.7.13.3</ecNumber>
    </recommendedName>
</protein>
<evidence type="ECO:0000256" key="5">
    <source>
        <dbReference type="ARBA" id="ARBA00022741"/>
    </source>
</evidence>
<dbReference type="SMART" id="SM00388">
    <property type="entry name" value="HisKA"/>
    <property type="match status" value="1"/>
</dbReference>
<dbReference type="GO" id="GO:0005524">
    <property type="term" value="F:ATP binding"/>
    <property type="evidence" value="ECO:0007669"/>
    <property type="project" value="UniProtKB-KW"/>
</dbReference>
<comment type="caution">
    <text evidence="11">The sequence shown here is derived from an EMBL/GenBank/DDBJ whole genome shotgun (WGS) entry which is preliminary data.</text>
</comment>
<dbReference type="Pfam" id="PF00512">
    <property type="entry name" value="HisKA"/>
    <property type="match status" value="1"/>
</dbReference>
<dbReference type="SMART" id="SM00387">
    <property type="entry name" value="HATPase_c"/>
    <property type="match status" value="1"/>
</dbReference>
<dbReference type="InterPro" id="IPR036890">
    <property type="entry name" value="HATPase_C_sf"/>
</dbReference>
<evidence type="ECO:0000256" key="9">
    <source>
        <dbReference type="SAM" id="Coils"/>
    </source>
</evidence>
<feature type="coiled-coil region" evidence="9">
    <location>
        <begin position="518"/>
        <end position="545"/>
    </location>
</feature>
<keyword evidence="7" id="KW-0067">ATP-binding</keyword>
<dbReference type="InterPro" id="IPR003594">
    <property type="entry name" value="HATPase_dom"/>
</dbReference>
<dbReference type="InterPro" id="IPR003018">
    <property type="entry name" value="GAF"/>
</dbReference>
<dbReference type="InterPro" id="IPR029016">
    <property type="entry name" value="GAF-like_dom_sf"/>
</dbReference>
<evidence type="ECO:0000313" key="11">
    <source>
        <dbReference type="EMBL" id="TRO78316.1"/>
    </source>
</evidence>
<dbReference type="RefSeq" id="WP_092055260.1">
    <property type="nucleotide sequence ID" value="NZ_FOJJ01000011.1"/>
</dbReference>
<dbReference type="Gene3D" id="3.30.565.10">
    <property type="entry name" value="Histidine kinase-like ATPase, C-terminal domain"/>
    <property type="match status" value="1"/>
</dbReference>
<dbReference type="Gene3D" id="1.10.287.130">
    <property type="match status" value="1"/>
</dbReference>
<dbReference type="PANTHER" id="PTHR43065:SF10">
    <property type="entry name" value="PEROXIDE STRESS-ACTIVATED HISTIDINE KINASE MAK3"/>
    <property type="match status" value="1"/>
</dbReference>
<reference evidence="11 12" key="1">
    <citation type="submission" date="2019-07" db="EMBL/GenBank/DDBJ databases">
        <title>Insights of Desulfuromonas acetexigens electromicrobiology.</title>
        <authorList>
            <person name="Katuri K."/>
            <person name="Sapireddy V."/>
            <person name="Shaw D.R."/>
            <person name="Saikaly P."/>
        </authorList>
    </citation>
    <scope>NUCLEOTIDE SEQUENCE [LARGE SCALE GENOMIC DNA]</scope>
    <source>
        <strain evidence="11 12">2873</strain>
    </source>
</reference>
<organism evidence="11 12">
    <name type="scientific">Trichloromonas acetexigens</name>
    <dbReference type="NCBI Taxonomy" id="38815"/>
    <lineage>
        <taxon>Bacteria</taxon>
        <taxon>Pseudomonadati</taxon>
        <taxon>Thermodesulfobacteriota</taxon>
        <taxon>Desulfuromonadia</taxon>
        <taxon>Desulfuromonadales</taxon>
        <taxon>Trichloromonadaceae</taxon>
        <taxon>Trichloromonas</taxon>
    </lineage>
</organism>
<dbReference type="Gene3D" id="3.30.450.40">
    <property type="match status" value="2"/>
</dbReference>
<proteinExistence type="predicted"/>
<dbReference type="GO" id="GO:0000155">
    <property type="term" value="F:phosphorelay sensor kinase activity"/>
    <property type="evidence" value="ECO:0007669"/>
    <property type="project" value="InterPro"/>
</dbReference>
<dbReference type="CDD" id="cd00082">
    <property type="entry name" value="HisKA"/>
    <property type="match status" value="1"/>
</dbReference>
<keyword evidence="5" id="KW-0547">Nucleotide-binding</keyword>
<dbReference type="AlphaFoldDB" id="A0A550J509"/>
<dbReference type="Pfam" id="PF13492">
    <property type="entry name" value="GAF_3"/>
    <property type="match status" value="1"/>
</dbReference>
<evidence type="ECO:0000256" key="8">
    <source>
        <dbReference type="ARBA" id="ARBA00023012"/>
    </source>
</evidence>
<dbReference type="PRINTS" id="PR00344">
    <property type="entry name" value="BCTRLSENSOR"/>
</dbReference>
<gene>
    <name evidence="11" type="ORF">FL622_16530</name>
</gene>
<sequence length="770" mass="85542">MKCDGFELLYKVVRIAHCAVHDQPQAFKDILQLLERCYPVDGVTLLLLDSGGRYFAQSIDAGGSQLFRPCRQEVADSPPGQALTSRQPQRQTETLYLPVFCCEENFGVLALTLADDAELSEQDQRTLALVAEELATLARNVAIQAEDRWRMEQLAFLSDLGRQLTHAQQFKELLTTAAKSIHRHSQAACVILRPLLGGTVMGSSSLRIDSLYRKYRPRLEQLEEEYGQRALRQAEPLYFDELPADSGGEPPPLRMVIMPLRFLQRPLGNLTLFFDREPAELPLASKHASREFYHSVGSLLGHALERVATLERLETLSAENDLKFQELSLLYRTFRAIHSTLNLNELMHLILSTATIPAGGGFERAMLFTVNERSGSLQGMLGVDQDGAALVFPPHDERGAWEQPAVSPEIREIQRQMPFSQKVMRQRLNLDAEDNALARAVLKGRVIFVSQPGTEPAAGAALAAELQLGPYACAPLRTKDRPFGVLVVDSCESGEPIGLDRLRFLELFAHQAGTAIDNSMLMQRLETVNRELREAQERLIQGEKMAALGELAASIAHELKTPLVPIGGFAKRLGQRVTPGSKEAEYCEIIQRETRRMEQILSEILGFSRKQLLCYNECRIERIIEQALVLEDDALRGSGIQVQLNYDCALPPFQGDDQKLLQVLMNIIDNARHAMGEGGVLRIRAGLGHLRDEPALVVQVQDTGGGIPPEVLKEIFAPFYTTKKQGTGLGLAISQRILQQHRGTIEVHNEDGGAVFTLRLPLGPGVEAFH</sequence>
<evidence type="ECO:0000313" key="12">
    <source>
        <dbReference type="Proteomes" id="UP000317155"/>
    </source>
</evidence>
<comment type="catalytic activity">
    <reaction evidence="1">
        <text>ATP + protein L-histidine = ADP + protein N-phospho-L-histidine.</text>
        <dbReference type="EC" id="2.7.13.3"/>
    </reaction>
</comment>
<dbReference type="InterPro" id="IPR005467">
    <property type="entry name" value="His_kinase_dom"/>
</dbReference>
<accession>A0A550J509</accession>
<evidence type="ECO:0000256" key="1">
    <source>
        <dbReference type="ARBA" id="ARBA00000085"/>
    </source>
</evidence>
<evidence type="ECO:0000256" key="6">
    <source>
        <dbReference type="ARBA" id="ARBA00022777"/>
    </source>
</evidence>
<dbReference type="Pfam" id="PF02518">
    <property type="entry name" value="HATPase_c"/>
    <property type="match status" value="1"/>
</dbReference>
<evidence type="ECO:0000256" key="4">
    <source>
        <dbReference type="ARBA" id="ARBA00022679"/>
    </source>
</evidence>
<evidence type="ECO:0000256" key="2">
    <source>
        <dbReference type="ARBA" id="ARBA00012438"/>
    </source>
</evidence>
<name>A0A550J509_9BACT</name>
<dbReference type="EC" id="2.7.13.3" evidence="2"/>
<dbReference type="PROSITE" id="PS50109">
    <property type="entry name" value="HIS_KIN"/>
    <property type="match status" value="1"/>
</dbReference>
<dbReference type="InterPro" id="IPR004358">
    <property type="entry name" value="Sig_transdc_His_kin-like_C"/>
</dbReference>
<dbReference type="SUPFAM" id="SSF55874">
    <property type="entry name" value="ATPase domain of HSP90 chaperone/DNA topoisomerase II/histidine kinase"/>
    <property type="match status" value="1"/>
</dbReference>
<dbReference type="InterPro" id="IPR003661">
    <property type="entry name" value="HisK_dim/P_dom"/>
</dbReference>
<dbReference type="PANTHER" id="PTHR43065">
    <property type="entry name" value="SENSOR HISTIDINE KINASE"/>
    <property type="match status" value="1"/>
</dbReference>
<dbReference type="OrthoDB" id="9808844at2"/>